<feature type="domain" description="FAD-binding FR-type" evidence="8">
    <location>
        <begin position="1"/>
        <end position="101"/>
    </location>
</feature>
<evidence type="ECO:0000256" key="6">
    <source>
        <dbReference type="ARBA" id="ARBA00023014"/>
    </source>
</evidence>
<dbReference type="SUPFAM" id="SSF63380">
    <property type="entry name" value="Riboflavin synthase domain-like"/>
    <property type="match status" value="1"/>
</dbReference>
<dbReference type="InterPro" id="IPR001433">
    <property type="entry name" value="OxRdtase_FAD/NAD-bd"/>
</dbReference>
<dbReference type="Gene3D" id="2.40.30.10">
    <property type="entry name" value="Translation factors"/>
    <property type="match status" value="1"/>
</dbReference>
<dbReference type="Gene3D" id="3.40.50.80">
    <property type="entry name" value="Nucleotide-binding domain of ferredoxin-NADP reductase (FNR) module"/>
    <property type="match status" value="1"/>
</dbReference>
<keyword evidence="3" id="KW-0479">Metal-binding</keyword>
<dbReference type="InterPro" id="IPR050415">
    <property type="entry name" value="MRET"/>
</dbReference>
<evidence type="ECO:0000313" key="9">
    <source>
        <dbReference type="EMBL" id="AAV33662.1"/>
    </source>
</evidence>
<dbReference type="PROSITE" id="PS51384">
    <property type="entry name" value="FAD_FR"/>
    <property type="match status" value="1"/>
</dbReference>
<dbReference type="Pfam" id="PF00111">
    <property type="entry name" value="Fer2"/>
    <property type="match status" value="1"/>
</dbReference>
<keyword evidence="2" id="KW-0001">2Fe-2S</keyword>
<name>Q5GDA2_9BURK</name>
<evidence type="ECO:0000259" key="8">
    <source>
        <dbReference type="PROSITE" id="PS51384"/>
    </source>
</evidence>
<dbReference type="CDD" id="cd06185">
    <property type="entry name" value="PDR_like"/>
    <property type="match status" value="1"/>
</dbReference>
<dbReference type="InterPro" id="IPR012675">
    <property type="entry name" value="Beta-grasp_dom_sf"/>
</dbReference>
<dbReference type="InterPro" id="IPR017938">
    <property type="entry name" value="Riboflavin_synthase-like_b-brl"/>
</dbReference>
<dbReference type="InterPro" id="IPR006058">
    <property type="entry name" value="2Fe2S_fd_BS"/>
</dbReference>
<evidence type="ECO:0000256" key="1">
    <source>
        <dbReference type="ARBA" id="ARBA00022630"/>
    </source>
</evidence>
<feature type="domain" description="2Fe-2S ferredoxin-type" evidence="7">
    <location>
        <begin position="232"/>
        <end position="317"/>
    </location>
</feature>
<dbReference type="SUPFAM" id="SSF54292">
    <property type="entry name" value="2Fe-2S ferredoxin-like"/>
    <property type="match status" value="1"/>
</dbReference>
<dbReference type="PANTHER" id="PTHR47354:SF1">
    <property type="entry name" value="CARNITINE MONOOXYGENASE REDUCTASE SUBUNIT"/>
    <property type="match status" value="1"/>
</dbReference>
<dbReference type="GO" id="GO:0051537">
    <property type="term" value="F:2 iron, 2 sulfur cluster binding"/>
    <property type="evidence" value="ECO:0007669"/>
    <property type="project" value="UniProtKB-KW"/>
</dbReference>
<evidence type="ECO:0000256" key="3">
    <source>
        <dbReference type="ARBA" id="ARBA00022723"/>
    </source>
</evidence>
<keyword evidence="5" id="KW-0408">Iron</keyword>
<dbReference type="InterPro" id="IPR039261">
    <property type="entry name" value="FNR_nucleotide-bd"/>
</dbReference>
<dbReference type="PRINTS" id="PR00409">
    <property type="entry name" value="PHDIOXRDTASE"/>
</dbReference>
<dbReference type="InterPro" id="IPR036010">
    <property type="entry name" value="2Fe-2S_ferredoxin-like_sf"/>
</dbReference>
<accession>Q5GDA2</accession>
<evidence type="ECO:0000259" key="7">
    <source>
        <dbReference type="PROSITE" id="PS51085"/>
    </source>
</evidence>
<dbReference type="Pfam" id="PF00175">
    <property type="entry name" value="NAD_binding_1"/>
    <property type="match status" value="1"/>
</dbReference>
<evidence type="ECO:0000256" key="2">
    <source>
        <dbReference type="ARBA" id="ARBA00022714"/>
    </source>
</evidence>
<keyword evidence="1" id="KW-0285">Flavoprotein</keyword>
<dbReference type="GO" id="GO:0046872">
    <property type="term" value="F:metal ion binding"/>
    <property type="evidence" value="ECO:0007669"/>
    <property type="project" value="UniProtKB-KW"/>
</dbReference>
<evidence type="ECO:0000256" key="4">
    <source>
        <dbReference type="ARBA" id="ARBA00023002"/>
    </source>
</evidence>
<dbReference type="InterPro" id="IPR001041">
    <property type="entry name" value="2Fe-2S_ferredoxin-type"/>
</dbReference>
<organism evidence="9">
    <name type="scientific">Comamonas sp. JS46</name>
    <dbReference type="NCBI Taxonomy" id="298265"/>
    <lineage>
        <taxon>Bacteria</taxon>
        <taxon>Pseudomonadati</taxon>
        <taxon>Pseudomonadota</taxon>
        <taxon>Betaproteobacteria</taxon>
        <taxon>Burkholderiales</taxon>
        <taxon>Comamonadaceae</taxon>
        <taxon>Comamonas</taxon>
    </lineage>
</organism>
<reference evidence="9" key="1">
    <citation type="journal article" date="2006" name="Appl. Environ. Microbiol.">
        <title>The locus coding for the 3-nitrobenzoate dioxygenase of Comamonas sp. strain JS46 is flanked by IS1071 elements and is subject to deletion and inversion events.</title>
        <authorList>
            <person name="Providenti M.A."/>
            <person name="Shaye R.E."/>
            <person name="Lynes K.D."/>
            <person name="McKenna N.T."/>
            <person name="O'brien J.M."/>
            <person name="Rosolen S."/>
            <person name="Wyndham R.C."/>
            <person name="Lambert I.B."/>
        </authorList>
    </citation>
    <scope>NUCLEOTIDE SEQUENCE</scope>
    <source>
        <strain evidence="9">JS46</strain>
    </source>
</reference>
<evidence type="ECO:0000256" key="5">
    <source>
        <dbReference type="ARBA" id="ARBA00023004"/>
    </source>
</evidence>
<protein>
    <submittedName>
        <fullName evidence="9">MnbB</fullName>
    </submittedName>
</protein>
<proteinExistence type="predicted"/>
<dbReference type="EMBL" id="AY639949">
    <property type="protein sequence ID" value="AAV33662.1"/>
    <property type="molecule type" value="Genomic_DNA"/>
</dbReference>
<dbReference type="InterPro" id="IPR017927">
    <property type="entry name" value="FAD-bd_FR_type"/>
</dbReference>
<gene>
    <name evidence="9" type="primary">mnbB</name>
</gene>
<sequence>MLKVKITSKALEARDIVSLELLSLDGAELPAFEPGAHIDLHVLPGVVRQYSLCGSPLLRHGYRVAVLRDPASRGGSAAVHDVLNEGDIVTIGMPTNLFPLAVSPHSLLFAGGIGITPILSMAQRLSRDCASFELHYCARSRERMAFLQEIGNSLAPDQLHLHLDDGSPEQRLDVQDILQRSAPGSHLYVCGPAGYISHVTDTARRLGWDEARIHFEHFGNAAAAHAGGDRPFRICIASSGRIVEVGAQEPATVALARAGLHVPVACEQGICGTCLTRIVEGVPEHRDMYLTEREKAANDQFLPCCSRAAGDLLVVDL</sequence>
<dbReference type="PROSITE" id="PS51085">
    <property type="entry name" value="2FE2S_FER_2"/>
    <property type="match status" value="1"/>
</dbReference>
<dbReference type="AlphaFoldDB" id="Q5GDA2"/>
<dbReference type="SUPFAM" id="SSF52343">
    <property type="entry name" value="Ferredoxin reductase-like, C-terminal NADP-linked domain"/>
    <property type="match status" value="1"/>
</dbReference>
<dbReference type="CDD" id="cd00207">
    <property type="entry name" value="fer2"/>
    <property type="match status" value="1"/>
</dbReference>
<keyword evidence="6" id="KW-0411">Iron-sulfur</keyword>
<dbReference type="GO" id="GO:0016491">
    <property type="term" value="F:oxidoreductase activity"/>
    <property type="evidence" value="ECO:0007669"/>
    <property type="project" value="UniProtKB-KW"/>
</dbReference>
<dbReference type="PANTHER" id="PTHR47354">
    <property type="entry name" value="NADH OXIDOREDUCTASE HCR"/>
    <property type="match status" value="1"/>
</dbReference>
<dbReference type="PROSITE" id="PS00197">
    <property type="entry name" value="2FE2S_FER_1"/>
    <property type="match status" value="1"/>
</dbReference>
<keyword evidence="4" id="KW-0560">Oxidoreductase</keyword>
<dbReference type="Gene3D" id="3.10.20.30">
    <property type="match status" value="1"/>
</dbReference>